<proteinExistence type="predicted"/>
<accession>T0K5M9</accession>
<evidence type="ECO:0000313" key="1">
    <source>
        <dbReference type="EMBL" id="EQB47214.1"/>
    </source>
</evidence>
<sequence length="16" mass="1770">MRENAATSPEIFAYIG</sequence>
<evidence type="ECO:0000313" key="2">
    <source>
        <dbReference type="Proteomes" id="UP000015530"/>
    </source>
</evidence>
<organism evidence="1 2">
    <name type="scientific">Colletotrichum gloeosporioides (strain Cg-14)</name>
    <name type="common">Anthracnose fungus</name>
    <name type="synonym">Glomerella cingulata</name>
    <dbReference type="NCBI Taxonomy" id="1237896"/>
    <lineage>
        <taxon>Eukaryota</taxon>
        <taxon>Fungi</taxon>
        <taxon>Dikarya</taxon>
        <taxon>Ascomycota</taxon>
        <taxon>Pezizomycotina</taxon>
        <taxon>Sordariomycetes</taxon>
        <taxon>Hypocreomycetidae</taxon>
        <taxon>Glomerellales</taxon>
        <taxon>Glomerellaceae</taxon>
        <taxon>Colletotrichum</taxon>
        <taxon>Colletotrichum gloeosporioides species complex</taxon>
    </lineage>
</organism>
<dbReference type="AlphaFoldDB" id="T0K5M9"/>
<gene>
    <name evidence="1" type="ORF">CGLO_13665</name>
</gene>
<name>T0K5M9_COLGC</name>
<reference evidence="2" key="1">
    <citation type="journal article" date="2013" name="Mol. Plant Microbe Interact.">
        <title>Global aspects of pacC regulation of pathogenicity genes in Colletotrichum gloeosporioides as revealed by transcriptome analysis.</title>
        <authorList>
            <person name="Alkan N."/>
            <person name="Meng X."/>
            <person name="Friedlander G."/>
            <person name="Reuveni E."/>
            <person name="Sukno S."/>
            <person name="Sherman A."/>
            <person name="Thon M."/>
            <person name="Fluhr R."/>
            <person name="Prusky D."/>
        </authorList>
    </citation>
    <scope>NUCLEOTIDE SEQUENCE [LARGE SCALE GENOMIC DNA]</scope>
    <source>
        <strain evidence="2">Cg-14</strain>
    </source>
</reference>
<dbReference type="Proteomes" id="UP000015530">
    <property type="component" value="Unassembled WGS sequence"/>
</dbReference>
<comment type="caution">
    <text evidence="1">The sequence shown here is derived from an EMBL/GenBank/DDBJ whole genome shotgun (WGS) entry which is preliminary data.</text>
</comment>
<dbReference type="EMBL" id="AMYD01003052">
    <property type="protein sequence ID" value="EQB47214.1"/>
    <property type="molecule type" value="Genomic_DNA"/>
</dbReference>
<dbReference type="HOGENOM" id="CLU_3433135_0_0_1"/>
<protein>
    <submittedName>
        <fullName evidence="1">Uncharacterized protein</fullName>
    </submittedName>
</protein>